<proteinExistence type="predicted"/>
<accession>A0ACD0NZN7</accession>
<dbReference type="EMBL" id="KZ819850">
    <property type="protein sequence ID" value="PWN51353.1"/>
    <property type="molecule type" value="Genomic_DNA"/>
</dbReference>
<protein>
    <submittedName>
        <fullName evidence="1">DUF1692-domain-containing protein</fullName>
    </submittedName>
</protein>
<organism evidence="1 2">
    <name type="scientific">Violaceomyces palustris</name>
    <dbReference type="NCBI Taxonomy" id="1673888"/>
    <lineage>
        <taxon>Eukaryota</taxon>
        <taxon>Fungi</taxon>
        <taxon>Dikarya</taxon>
        <taxon>Basidiomycota</taxon>
        <taxon>Ustilaginomycotina</taxon>
        <taxon>Ustilaginomycetes</taxon>
        <taxon>Violaceomycetales</taxon>
        <taxon>Violaceomycetaceae</taxon>
        <taxon>Violaceomyces</taxon>
    </lineage>
</organism>
<dbReference type="Proteomes" id="UP000245626">
    <property type="component" value="Unassembled WGS sequence"/>
</dbReference>
<keyword evidence="2" id="KW-1185">Reference proteome</keyword>
<sequence length="430" mass="48137">MADLLDTLDKLPKIRQFDAFPKTRPLYTERSSKGGLLTLLVSFLLICLIWNDVTSYLYGERSYSFSVDDRVEHDMQVNLDLTVAMKCHYLTIDVRDAVGDRLHITESEFAKDGTTFEIGHAGRLDSVPTRDLSVQKTIDAAKKKSRLPSFRKKPQNKKFHLQPAFQKTDHVVQDGPACRIYGSMEVKRVTGNLHITTLGHGYWSWEHTAHELMNLSHVVHEFSFGPYFPEIAQPLDSSVEVTNEHFAVFQYFVSVVPTTYIDARGRKLKTNQYSVTDYTRVIQHGQGVPGIFIKYDIEPLTMTIHERSTTLTEFLVRLAGVLGGIWVCVGFAFRVTNRIGRVAKEVASGKEESPESYAASFGYSKPPGGLSSASRSASGRWLAAAATGGQDAVEAMKEKWGNLGIGAQPRGHKKVDSVQQRIFSEEGRAW</sequence>
<evidence type="ECO:0000313" key="2">
    <source>
        <dbReference type="Proteomes" id="UP000245626"/>
    </source>
</evidence>
<evidence type="ECO:0000313" key="1">
    <source>
        <dbReference type="EMBL" id="PWN51353.1"/>
    </source>
</evidence>
<gene>
    <name evidence="1" type="ORF">IE53DRAFT_386281</name>
</gene>
<name>A0ACD0NZN7_9BASI</name>
<reference evidence="1 2" key="1">
    <citation type="journal article" date="2018" name="Mol. Biol. Evol.">
        <title>Broad Genomic Sampling Reveals a Smut Pathogenic Ancestry of the Fungal Clade Ustilaginomycotina.</title>
        <authorList>
            <person name="Kijpornyongpan T."/>
            <person name="Mondo S.J."/>
            <person name="Barry K."/>
            <person name="Sandor L."/>
            <person name="Lee J."/>
            <person name="Lipzen A."/>
            <person name="Pangilinan J."/>
            <person name="LaButti K."/>
            <person name="Hainaut M."/>
            <person name="Henrissat B."/>
            <person name="Grigoriev I.V."/>
            <person name="Spatafora J.W."/>
            <person name="Aime M.C."/>
        </authorList>
    </citation>
    <scope>NUCLEOTIDE SEQUENCE [LARGE SCALE GENOMIC DNA]</scope>
    <source>
        <strain evidence="1 2">SA 807</strain>
    </source>
</reference>